<feature type="coiled-coil region" evidence="4">
    <location>
        <begin position="475"/>
        <end position="502"/>
    </location>
</feature>
<sequence length="1191" mass="133497">MADPLCKAAALVIQIPIISVPLTTRTTSNSNSSTRKDVISVIRSDAVRDIIDWIEAQSSQGRNHDRVTRYDPMLLAWLAVSHAVHIDATEVSSYFRFTTPWLSQSTSGNHASYKSTLASSQDCSPLTHYECSELYVSDVAVNVAVLQVEMEFEGHVTWWSFVEPELATTSMGFIGKREPTVERAGMWGRSGWKLPLVHELPTAGNCILWEYNTQKSRDAFEILVAIFDGSEEMVAHELKRGNLQQLDWSYGQVQVANAGNYFLRFFLGSYDATGGGLVGARLEVRNVRFSPTCLDENSLRLGPLASSTTSSTTSTTSFTITSSTYYSGVVYFLQHHVHELPHWQLHLLHVVIHEERSTTSTVFSSTSSTAVENDAPLAAFECNCSEAVATDADEEMQVFAVITTFGAILGAFVGVVLLCRMAGVRSKPKIQPSLPGKSPEAEEVALPHNVRQLCAVLREHHIQSPEELAAKSPEEQRASRQLEELERAHRILLHQLMNERRLREELQHSGTERRGLDVVVEIIDNWFWEPLTRLWEYAGSFIVVDCRGHLLGRLASVLAKELLNGQHVVCVRAEDINISGSLYRNKLKYASFKRKHMNTNPRQGPFHYRAPSKILWRTIRGMVPHKTARGAAALDRLKTFEGIPHPYDRKKRMVLPSCLKVLRLRPERRFCRLGDLSKEVGWKHGALIERLETQRKVKSEAFHKKKVAAKRARTDAMKAVKLSAEDQKALEEAGYERDTEPMPKQTAKASAKASAKAKSVPEPKKEPTQTQKAKDEKPKKDGDVKQKGGQAPKEPQAKSAQEQAPPEKPQKDQRASGKAAKEQKQPEADLKEQEQQEQAGVRQKAPDETPAEKQPGGKNRKEQKQVEKQKQQEQQEQQKQQDQKPKNQKQDKKQSQRQPEKLEPTARDKELKQLVMDAISQHKAAKASKATSTADTQRTLPEERPSKKRKEPERDTRMDTRMMSVFEDFLWGQEAPQSPLGPPSSLASELHARSAELKELLMAGRNPDVLAEKEDMLADAKSSQAKQKRDKQQQSAKDMPDVALSQEPAATASPLTGVCQSDPMDKFQCPSLLGDVTLKSLQPEPMSSRMRVGSPHPGRTGDLFEDTDGEGDENCEDEEAESEEDSKGEDVEENRRLLKERSTQRVGRTRRNQKTRIVRRCNPDAGASKGCSNPRCETCNKANRDAKKAND</sequence>
<keyword evidence="2" id="KW-0689">Ribosomal protein</keyword>
<accession>A0A812UHB7</accession>
<feature type="compositionally biased region" description="Basic and acidic residues" evidence="5">
    <location>
        <begin position="712"/>
        <end position="741"/>
    </location>
</feature>
<dbReference type="PANTHER" id="PTHR11545">
    <property type="entry name" value="RIBOSOMAL PROTEIN L13"/>
    <property type="match status" value="1"/>
</dbReference>
<gene>
    <name evidence="6" type="ORF">SNAT2548_LOCUS32944</name>
</gene>
<dbReference type="GO" id="GO:0003735">
    <property type="term" value="F:structural constituent of ribosome"/>
    <property type="evidence" value="ECO:0007669"/>
    <property type="project" value="InterPro"/>
</dbReference>
<evidence type="ECO:0000256" key="2">
    <source>
        <dbReference type="ARBA" id="ARBA00022980"/>
    </source>
</evidence>
<dbReference type="OrthoDB" id="1882297at2759"/>
<dbReference type="InterPro" id="IPR005755">
    <property type="entry name" value="Ribosomal_uL13_euk/arc"/>
</dbReference>
<feature type="region of interest" description="Disordered" evidence="5">
    <location>
        <begin position="711"/>
        <end position="960"/>
    </location>
</feature>
<evidence type="ECO:0000313" key="6">
    <source>
        <dbReference type="EMBL" id="CAE7577439.1"/>
    </source>
</evidence>
<protein>
    <recommendedName>
        <fullName evidence="8">60S ribosomal protein L13a</fullName>
    </recommendedName>
</protein>
<dbReference type="NCBIfam" id="TIGR01077">
    <property type="entry name" value="L13_A_E"/>
    <property type="match status" value="1"/>
</dbReference>
<feature type="compositionally biased region" description="Basic and acidic residues" evidence="5">
    <location>
        <begin position="808"/>
        <end position="834"/>
    </location>
</feature>
<comment type="caution">
    <text evidence="6">The sequence shown here is derived from an EMBL/GenBank/DDBJ whole genome shotgun (WGS) entry which is preliminary data.</text>
</comment>
<dbReference type="Proteomes" id="UP000604046">
    <property type="component" value="Unassembled WGS sequence"/>
</dbReference>
<feature type="compositionally biased region" description="Basic and acidic residues" evidence="5">
    <location>
        <begin position="879"/>
        <end position="912"/>
    </location>
</feature>
<dbReference type="Pfam" id="PF00572">
    <property type="entry name" value="Ribosomal_L13"/>
    <property type="match status" value="1"/>
</dbReference>
<evidence type="ECO:0000256" key="1">
    <source>
        <dbReference type="ARBA" id="ARBA00006227"/>
    </source>
</evidence>
<keyword evidence="3" id="KW-0687">Ribonucleoprotein</keyword>
<dbReference type="HAMAP" id="MF_01366">
    <property type="entry name" value="Ribosomal_uL13"/>
    <property type="match status" value="1"/>
</dbReference>
<feature type="compositionally biased region" description="Low complexity" evidence="5">
    <location>
        <begin position="747"/>
        <end position="758"/>
    </location>
</feature>
<dbReference type="Gene3D" id="6.10.250.3250">
    <property type="match status" value="1"/>
</dbReference>
<keyword evidence="7" id="KW-1185">Reference proteome</keyword>
<dbReference type="GO" id="GO:0006412">
    <property type="term" value="P:translation"/>
    <property type="evidence" value="ECO:0007669"/>
    <property type="project" value="InterPro"/>
</dbReference>
<feature type="compositionally biased region" description="Basic and acidic residues" evidence="5">
    <location>
        <begin position="1182"/>
        <end position="1191"/>
    </location>
</feature>
<organism evidence="6 7">
    <name type="scientific">Symbiodinium natans</name>
    <dbReference type="NCBI Taxonomy" id="878477"/>
    <lineage>
        <taxon>Eukaryota</taxon>
        <taxon>Sar</taxon>
        <taxon>Alveolata</taxon>
        <taxon>Dinophyceae</taxon>
        <taxon>Suessiales</taxon>
        <taxon>Symbiodiniaceae</taxon>
        <taxon>Symbiodinium</taxon>
    </lineage>
</organism>
<feature type="compositionally biased region" description="Basic and acidic residues" evidence="5">
    <location>
        <begin position="759"/>
        <end position="786"/>
    </location>
</feature>
<dbReference type="EMBL" id="CAJNDS010002734">
    <property type="protein sequence ID" value="CAE7577439.1"/>
    <property type="molecule type" value="Genomic_DNA"/>
</dbReference>
<dbReference type="GO" id="GO:0022625">
    <property type="term" value="C:cytosolic large ribosomal subunit"/>
    <property type="evidence" value="ECO:0007669"/>
    <property type="project" value="TreeGrafter"/>
</dbReference>
<dbReference type="SUPFAM" id="SSF52161">
    <property type="entry name" value="Ribosomal protein L13"/>
    <property type="match status" value="1"/>
</dbReference>
<name>A0A812UHB7_9DINO</name>
<dbReference type="AlphaFoldDB" id="A0A812UHB7"/>
<dbReference type="PANTHER" id="PTHR11545:SF3">
    <property type="entry name" value="LARGE RIBOSOMAL SUBUNIT PROTEIN UL13"/>
    <property type="match status" value="1"/>
</dbReference>
<dbReference type="Gene3D" id="3.90.1180.10">
    <property type="entry name" value="Ribosomal protein L13"/>
    <property type="match status" value="1"/>
</dbReference>
<feature type="compositionally biased region" description="Basic and acidic residues" evidence="5">
    <location>
        <begin position="1133"/>
        <end position="1143"/>
    </location>
</feature>
<evidence type="ECO:0000313" key="7">
    <source>
        <dbReference type="Proteomes" id="UP000604046"/>
    </source>
</evidence>
<reference evidence="6" key="1">
    <citation type="submission" date="2021-02" db="EMBL/GenBank/DDBJ databases">
        <authorList>
            <person name="Dougan E. K."/>
            <person name="Rhodes N."/>
            <person name="Thang M."/>
            <person name="Chan C."/>
        </authorList>
    </citation>
    <scope>NUCLEOTIDE SEQUENCE</scope>
</reference>
<evidence type="ECO:0000256" key="4">
    <source>
        <dbReference type="SAM" id="Coils"/>
    </source>
</evidence>
<dbReference type="CDD" id="cd00392">
    <property type="entry name" value="Ribosomal_L13"/>
    <property type="match status" value="1"/>
</dbReference>
<feature type="compositionally biased region" description="Basic residues" evidence="5">
    <location>
        <begin position="1147"/>
        <end position="1159"/>
    </location>
</feature>
<evidence type="ECO:0008006" key="8">
    <source>
        <dbReference type="Google" id="ProtNLM"/>
    </source>
</evidence>
<feature type="compositionally biased region" description="Basic and acidic residues" evidence="5">
    <location>
        <begin position="940"/>
        <end position="960"/>
    </location>
</feature>
<dbReference type="GO" id="GO:0017148">
    <property type="term" value="P:negative regulation of translation"/>
    <property type="evidence" value="ECO:0007669"/>
    <property type="project" value="TreeGrafter"/>
</dbReference>
<feature type="region of interest" description="Disordered" evidence="5">
    <location>
        <begin position="1012"/>
        <end position="1062"/>
    </location>
</feature>
<dbReference type="InterPro" id="IPR005822">
    <property type="entry name" value="Ribosomal_uL13"/>
</dbReference>
<comment type="similarity">
    <text evidence="1">Belongs to the universal ribosomal protein uL13 family.</text>
</comment>
<feature type="compositionally biased region" description="Acidic residues" evidence="5">
    <location>
        <begin position="1103"/>
        <end position="1132"/>
    </location>
</feature>
<dbReference type="GO" id="GO:0003729">
    <property type="term" value="F:mRNA binding"/>
    <property type="evidence" value="ECO:0007669"/>
    <property type="project" value="TreeGrafter"/>
</dbReference>
<evidence type="ECO:0000256" key="3">
    <source>
        <dbReference type="ARBA" id="ARBA00023274"/>
    </source>
</evidence>
<feature type="compositionally biased region" description="Basic and acidic residues" evidence="5">
    <location>
        <begin position="859"/>
        <end position="873"/>
    </location>
</feature>
<proteinExistence type="inferred from homology"/>
<feature type="region of interest" description="Disordered" evidence="5">
    <location>
        <begin position="1078"/>
        <end position="1191"/>
    </location>
</feature>
<keyword evidence="4" id="KW-0175">Coiled coil</keyword>
<dbReference type="FunFam" id="3.90.1180.10:FF:000002">
    <property type="entry name" value="60S ribosomal protein L16"/>
    <property type="match status" value="1"/>
</dbReference>
<evidence type="ECO:0000256" key="5">
    <source>
        <dbReference type="SAM" id="MobiDB-lite"/>
    </source>
</evidence>
<dbReference type="InterPro" id="IPR036899">
    <property type="entry name" value="Ribosomal_uL13_sf"/>
</dbReference>